<evidence type="ECO:0000313" key="1">
    <source>
        <dbReference type="EMBL" id="AKJ72638.1"/>
    </source>
</evidence>
<proteinExistence type="predicted"/>
<dbReference type="EMBL" id="KR063281">
    <property type="protein sequence ID" value="AKJ72638.1"/>
    <property type="molecule type" value="Genomic_DNA"/>
</dbReference>
<name>A0A0K0N7A8_9CAUD</name>
<dbReference type="Proteomes" id="UP000221359">
    <property type="component" value="Segment"/>
</dbReference>
<reference evidence="1 2" key="1">
    <citation type="journal article" date="2015" name="PLoS ONE">
        <title>Lysis to Kill: Evaluation of the Lytic Abilities, and Genomics of Nine Bacteriophages Infective for Gordonia spp. and Their Potential Use in Activated Sludge Foam Biocontrol.</title>
        <authorList>
            <person name="Dyson Z.A."/>
            <person name="Tucci J."/>
            <person name="Seviour R.J."/>
            <person name="Petrovski S."/>
        </authorList>
    </citation>
    <scope>NUCLEOTIDE SEQUENCE [LARGE SCALE GENOMIC DNA]</scope>
</reference>
<organism evidence="1 2">
    <name type="scientific">Gordonia phage GMA2</name>
    <dbReference type="NCBI Taxonomy" id="1647283"/>
    <lineage>
        <taxon>Viruses</taxon>
        <taxon>Duplodnaviria</taxon>
        <taxon>Heunggongvirae</taxon>
        <taxon>Uroviricota</taxon>
        <taxon>Caudoviricetes</taxon>
        <taxon>Gimaduovirus</taxon>
        <taxon>Gimaduovirus GMA2</taxon>
    </lineage>
</organism>
<sequence length="79" mass="8949">MTVAPRFKIVTDVEACSGLVYVSPNNSDKWVWTAKLMHDWEVEDSWKSDGEFDSPGRAIADCYSHLRSLDFEPRGAVEV</sequence>
<gene>
    <name evidence="1" type="ORF">GMA2_100</name>
</gene>
<accession>A0A0K0N7A8</accession>
<protein>
    <submittedName>
        <fullName evidence="1">Uncharacterized protein</fullName>
    </submittedName>
</protein>
<keyword evidence="2" id="KW-1185">Reference proteome</keyword>
<evidence type="ECO:0000313" key="2">
    <source>
        <dbReference type="Proteomes" id="UP000221359"/>
    </source>
</evidence>